<sequence length="90" mass="10620">MNESAENQIHTLFYAEPAEVRAGEMNLTFRCYCLKDLIWKEEHKNFQQSFTPTPKGRLMEILSKGVEKIKFTPFSVGENEFDFRRICLKI</sequence>
<protein>
    <submittedName>
        <fullName evidence="1">Uncharacterized protein</fullName>
    </submittedName>
</protein>
<name>A0A7H1DWE5_9FLAO</name>
<dbReference type="AlphaFoldDB" id="A0A7H1DWE5"/>
<organism evidence="1 2">
    <name type="scientific">Chryseobacterium manosquense</name>
    <dbReference type="NCBI Taxonomy" id="2754694"/>
    <lineage>
        <taxon>Bacteria</taxon>
        <taxon>Pseudomonadati</taxon>
        <taxon>Bacteroidota</taxon>
        <taxon>Flavobacteriia</taxon>
        <taxon>Flavobacteriales</taxon>
        <taxon>Weeksellaceae</taxon>
        <taxon>Chryseobacterium group</taxon>
        <taxon>Chryseobacterium</taxon>
    </lineage>
</organism>
<gene>
    <name evidence="1" type="ORF">H0S70_13425</name>
</gene>
<evidence type="ECO:0000313" key="1">
    <source>
        <dbReference type="EMBL" id="QNS41303.1"/>
    </source>
</evidence>
<dbReference type="RefSeq" id="WP_188321150.1">
    <property type="nucleotide sequence ID" value="NZ_CP060203.1"/>
</dbReference>
<dbReference type="EMBL" id="CP060203">
    <property type="protein sequence ID" value="QNS41303.1"/>
    <property type="molecule type" value="Genomic_DNA"/>
</dbReference>
<accession>A0A7H1DWE5</accession>
<reference evidence="1 2" key="1">
    <citation type="submission" date="2020-07" db="EMBL/GenBank/DDBJ databases">
        <title>Complete genome and description of Chryseobacterium manosquense strain Marseille-Q2069 sp. nov.</title>
        <authorList>
            <person name="Boxberger M."/>
        </authorList>
    </citation>
    <scope>NUCLEOTIDE SEQUENCE [LARGE SCALE GENOMIC DNA]</scope>
    <source>
        <strain evidence="1 2">Marseille-Q2069</strain>
    </source>
</reference>
<dbReference type="KEGG" id="cmaq:H0S70_13425"/>
<proteinExistence type="predicted"/>
<keyword evidence="2" id="KW-1185">Reference proteome</keyword>
<evidence type="ECO:0000313" key="2">
    <source>
        <dbReference type="Proteomes" id="UP000516438"/>
    </source>
</evidence>
<dbReference type="Proteomes" id="UP000516438">
    <property type="component" value="Chromosome"/>
</dbReference>